<dbReference type="InterPro" id="IPR038765">
    <property type="entry name" value="Papain-like_cys_pep_sf"/>
</dbReference>
<dbReference type="PROSITE" id="PS51935">
    <property type="entry name" value="NLPC_P60"/>
    <property type="match status" value="1"/>
</dbReference>
<feature type="region of interest" description="Disordered" evidence="6">
    <location>
        <begin position="47"/>
        <end position="66"/>
    </location>
</feature>
<evidence type="ECO:0000256" key="6">
    <source>
        <dbReference type="SAM" id="MobiDB-lite"/>
    </source>
</evidence>
<evidence type="ECO:0000256" key="5">
    <source>
        <dbReference type="SAM" id="Coils"/>
    </source>
</evidence>
<dbReference type="Proteomes" id="UP000680206">
    <property type="component" value="Unassembled WGS sequence"/>
</dbReference>
<sequence length="427" mass="45496">MGPSAAEPRRRGPASSARNATLRLMVFSAGMAVGMSWLVPPVSARTAPRAAGKPVPSAHDVEKSRQLARDRAADVGRTKAELAQADGELDGLNTAAEAAVERYNGERLKLERSQQAYLDTQQRLTEAARRVGQAQDELASFAARVYQDNTGYDRVSSAISGRGGPQGFMDRAGMVEVLAEQRTTMVRRVKAARTVADVFRRQAQAALQDQTAATKNAEAAKGQAQAAVAKQQASIKSIADRKRVLEKRLGQAQARADRLARERERALEARAARKVRAGLEHAGAGVDTANVVRRGATVAQAALDWLGTPYSWGGGTFGGPSLGVDQGAGTLGFDCSGLTMYAWGKVGVRLDHWTGTQWTSGPHVPLDRLRPGDLVFFATDTSNPDTIHHVGVYIGGGRMVEAPYTGARVRISSIHRTGLIGATRPAG</sequence>
<evidence type="ECO:0000256" key="2">
    <source>
        <dbReference type="ARBA" id="ARBA00022670"/>
    </source>
</evidence>
<keyword evidence="9" id="KW-1185">Reference proteome</keyword>
<dbReference type="Pfam" id="PF00877">
    <property type="entry name" value="NLPC_P60"/>
    <property type="match status" value="1"/>
</dbReference>
<feature type="coiled-coil region" evidence="5">
    <location>
        <begin position="235"/>
        <end position="269"/>
    </location>
</feature>
<dbReference type="InterPro" id="IPR051794">
    <property type="entry name" value="PG_Endopeptidase_C40"/>
</dbReference>
<dbReference type="SUPFAM" id="SSF54001">
    <property type="entry name" value="Cysteine proteinases"/>
    <property type="match status" value="1"/>
</dbReference>
<evidence type="ECO:0000256" key="1">
    <source>
        <dbReference type="ARBA" id="ARBA00007074"/>
    </source>
</evidence>
<feature type="domain" description="NlpC/P60" evidence="7">
    <location>
        <begin position="292"/>
        <end position="427"/>
    </location>
</feature>
<name>A0ABS3RUB8_9ACTN</name>
<organism evidence="8 9">
    <name type="scientific">Actinomadura violacea</name>
    <dbReference type="NCBI Taxonomy" id="2819934"/>
    <lineage>
        <taxon>Bacteria</taxon>
        <taxon>Bacillati</taxon>
        <taxon>Actinomycetota</taxon>
        <taxon>Actinomycetes</taxon>
        <taxon>Streptosporangiales</taxon>
        <taxon>Thermomonosporaceae</taxon>
        <taxon>Actinomadura</taxon>
    </lineage>
</organism>
<keyword evidence="3" id="KW-0378">Hydrolase</keyword>
<evidence type="ECO:0000259" key="7">
    <source>
        <dbReference type="PROSITE" id="PS51935"/>
    </source>
</evidence>
<evidence type="ECO:0000256" key="4">
    <source>
        <dbReference type="ARBA" id="ARBA00022807"/>
    </source>
</evidence>
<evidence type="ECO:0000313" key="9">
    <source>
        <dbReference type="Proteomes" id="UP000680206"/>
    </source>
</evidence>
<dbReference type="PANTHER" id="PTHR47359:SF3">
    <property type="entry name" value="NLP_P60 DOMAIN-CONTAINING PROTEIN-RELATED"/>
    <property type="match status" value="1"/>
</dbReference>
<keyword evidence="4" id="KW-0788">Thiol protease</keyword>
<dbReference type="Gene3D" id="3.90.1720.10">
    <property type="entry name" value="endopeptidase domain like (from Nostoc punctiforme)"/>
    <property type="match status" value="1"/>
</dbReference>
<dbReference type="PANTHER" id="PTHR47359">
    <property type="entry name" value="PEPTIDOGLYCAN DL-ENDOPEPTIDASE CWLO"/>
    <property type="match status" value="1"/>
</dbReference>
<protein>
    <submittedName>
        <fullName evidence="8">C40 family peptidase</fullName>
    </submittedName>
</protein>
<accession>A0ABS3RUB8</accession>
<keyword evidence="2" id="KW-0645">Protease</keyword>
<reference evidence="8 9" key="1">
    <citation type="submission" date="2021-03" db="EMBL/GenBank/DDBJ databases">
        <title>Actinomadura violae sp. nov., isolated from lichen in Thailand.</title>
        <authorList>
            <person name="Kanchanasin P."/>
            <person name="Saeng-In P."/>
            <person name="Phongsopitanun W."/>
            <person name="Yuki M."/>
            <person name="Kudo T."/>
            <person name="Ohkuma M."/>
            <person name="Tanasupawat S."/>
        </authorList>
    </citation>
    <scope>NUCLEOTIDE SEQUENCE [LARGE SCALE GENOMIC DNA]</scope>
    <source>
        <strain evidence="8 9">LCR2-06</strain>
    </source>
</reference>
<dbReference type="EMBL" id="JAGEPF010000014">
    <property type="protein sequence ID" value="MBO2460361.1"/>
    <property type="molecule type" value="Genomic_DNA"/>
</dbReference>
<feature type="coiled-coil region" evidence="5">
    <location>
        <begin position="82"/>
        <end position="130"/>
    </location>
</feature>
<dbReference type="InterPro" id="IPR000064">
    <property type="entry name" value="NLP_P60_dom"/>
</dbReference>
<evidence type="ECO:0000313" key="8">
    <source>
        <dbReference type="EMBL" id="MBO2460361.1"/>
    </source>
</evidence>
<evidence type="ECO:0000256" key="3">
    <source>
        <dbReference type="ARBA" id="ARBA00022801"/>
    </source>
</evidence>
<comment type="similarity">
    <text evidence="1">Belongs to the peptidase C40 family.</text>
</comment>
<proteinExistence type="inferred from homology"/>
<keyword evidence="5" id="KW-0175">Coiled coil</keyword>
<comment type="caution">
    <text evidence="8">The sequence shown here is derived from an EMBL/GenBank/DDBJ whole genome shotgun (WGS) entry which is preliminary data.</text>
</comment>
<gene>
    <name evidence="8" type="ORF">J4709_22535</name>
</gene>